<dbReference type="PANTHER" id="PTHR33048">
    <property type="entry name" value="PTH11-LIKE INTEGRAL MEMBRANE PROTEIN (AFU_ORTHOLOGUE AFUA_5G11245)"/>
    <property type="match status" value="1"/>
</dbReference>
<proteinExistence type="inferred from homology"/>
<dbReference type="GeneID" id="36578963"/>
<accession>A0A2J6TRU4</accession>
<evidence type="ECO:0000256" key="6">
    <source>
        <dbReference type="SAM" id="Phobius"/>
    </source>
</evidence>
<evidence type="ECO:0000256" key="1">
    <source>
        <dbReference type="ARBA" id="ARBA00004141"/>
    </source>
</evidence>
<dbReference type="EMBL" id="KZ613746">
    <property type="protein sequence ID" value="PMD65729.1"/>
    <property type="molecule type" value="Genomic_DNA"/>
</dbReference>
<evidence type="ECO:0000256" key="4">
    <source>
        <dbReference type="ARBA" id="ARBA00023136"/>
    </source>
</evidence>
<keyword evidence="9" id="KW-1185">Reference proteome</keyword>
<dbReference type="RefSeq" id="XP_024742633.1">
    <property type="nucleotide sequence ID" value="XM_024870881.1"/>
</dbReference>
<dbReference type="AlphaFoldDB" id="A0A2J6TRU4"/>
<evidence type="ECO:0000259" key="7">
    <source>
        <dbReference type="Pfam" id="PF20684"/>
    </source>
</evidence>
<dbReference type="Proteomes" id="UP000235371">
    <property type="component" value="Unassembled WGS sequence"/>
</dbReference>
<dbReference type="GO" id="GO:0016020">
    <property type="term" value="C:membrane"/>
    <property type="evidence" value="ECO:0007669"/>
    <property type="project" value="UniProtKB-SubCell"/>
</dbReference>
<evidence type="ECO:0000256" key="3">
    <source>
        <dbReference type="ARBA" id="ARBA00022989"/>
    </source>
</evidence>
<feature type="transmembrane region" description="Helical" evidence="6">
    <location>
        <begin position="194"/>
        <end position="212"/>
    </location>
</feature>
<reference evidence="8 9" key="1">
    <citation type="submission" date="2016-04" db="EMBL/GenBank/DDBJ databases">
        <title>A degradative enzymes factory behind the ericoid mycorrhizal symbiosis.</title>
        <authorList>
            <consortium name="DOE Joint Genome Institute"/>
            <person name="Martino E."/>
            <person name="Morin E."/>
            <person name="Grelet G."/>
            <person name="Kuo A."/>
            <person name="Kohler A."/>
            <person name="Daghino S."/>
            <person name="Barry K."/>
            <person name="Choi C."/>
            <person name="Cichocki N."/>
            <person name="Clum A."/>
            <person name="Copeland A."/>
            <person name="Hainaut M."/>
            <person name="Haridas S."/>
            <person name="Labutti K."/>
            <person name="Lindquist E."/>
            <person name="Lipzen A."/>
            <person name="Khouja H.-R."/>
            <person name="Murat C."/>
            <person name="Ohm R."/>
            <person name="Olson A."/>
            <person name="Spatafora J."/>
            <person name="Veneault-Fourrey C."/>
            <person name="Henrissat B."/>
            <person name="Grigoriev I."/>
            <person name="Martin F."/>
            <person name="Perotto S."/>
        </authorList>
    </citation>
    <scope>NUCLEOTIDE SEQUENCE [LARGE SCALE GENOMIC DNA]</scope>
    <source>
        <strain evidence="8 9">E</strain>
    </source>
</reference>
<gene>
    <name evidence="8" type="ORF">K444DRAFT_185807</name>
</gene>
<dbReference type="OrthoDB" id="5329176at2759"/>
<evidence type="ECO:0000313" key="8">
    <source>
        <dbReference type="EMBL" id="PMD65729.1"/>
    </source>
</evidence>
<protein>
    <recommendedName>
        <fullName evidence="7">Rhodopsin domain-containing protein</fullName>
    </recommendedName>
</protein>
<evidence type="ECO:0000256" key="2">
    <source>
        <dbReference type="ARBA" id="ARBA00022692"/>
    </source>
</evidence>
<feature type="transmembrane region" description="Helical" evidence="6">
    <location>
        <begin position="27"/>
        <end position="47"/>
    </location>
</feature>
<organism evidence="8 9">
    <name type="scientific">Hyaloscypha bicolor E</name>
    <dbReference type="NCBI Taxonomy" id="1095630"/>
    <lineage>
        <taxon>Eukaryota</taxon>
        <taxon>Fungi</taxon>
        <taxon>Dikarya</taxon>
        <taxon>Ascomycota</taxon>
        <taxon>Pezizomycotina</taxon>
        <taxon>Leotiomycetes</taxon>
        <taxon>Helotiales</taxon>
        <taxon>Hyaloscyphaceae</taxon>
        <taxon>Hyaloscypha</taxon>
        <taxon>Hyaloscypha bicolor</taxon>
    </lineage>
</organism>
<feature type="transmembrane region" description="Helical" evidence="6">
    <location>
        <begin position="257"/>
        <end position="276"/>
    </location>
</feature>
<dbReference type="PANTHER" id="PTHR33048:SF129">
    <property type="entry name" value="INTEGRAL MEMBRANE PROTEIN-RELATED"/>
    <property type="match status" value="1"/>
</dbReference>
<keyword evidence="3 6" id="KW-1133">Transmembrane helix</keyword>
<name>A0A2J6TRU4_9HELO</name>
<comment type="similarity">
    <text evidence="5">Belongs to the SAT4 family.</text>
</comment>
<feature type="transmembrane region" description="Helical" evidence="6">
    <location>
        <begin position="99"/>
        <end position="120"/>
    </location>
</feature>
<keyword evidence="4 6" id="KW-0472">Membrane</keyword>
<keyword evidence="2 6" id="KW-0812">Transmembrane</keyword>
<evidence type="ECO:0000313" key="9">
    <source>
        <dbReference type="Proteomes" id="UP000235371"/>
    </source>
</evidence>
<sequence>MYVSIQTFETWPTPNYINPETRGNSVIFIHSILYTLVVVVVGLRIFTRTRISKCFGADDTFILIAMLPTTAFVAVMLTAQLKYDWNRHAWDVIPAVVTVGGKLVLITQILFSVASACTRLSMLFFTRRILVAGYDKLQKILIFTMVVMGVDCLIFVTIAVFQCRPISAYWTLSFVPQHCINENIHITIHGSLNILFDFCAVLIPIPIVLSLNLPLRQRIIVALLFGIGFVVCLAGIVRTYYMYKATAGYRDVTWDAYPAWLGTAVELYLGIFCASAPPTKPFFARYIPKLLFATRSQNFTFTTSQNTFTPICSLSQGDQEGSVGLEFDHLSRKESEIHKTVEIEVSQSRLDTSRTPDTFSTGSIDKPIC</sequence>
<dbReference type="STRING" id="1095630.A0A2J6TRU4"/>
<evidence type="ECO:0000256" key="5">
    <source>
        <dbReference type="ARBA" id="ARBA00038359"/>
    </source>
</evidence>
<feature type="transmembrane region" description="Helical" evidence="6">
    <location>
        <begin position="59"/>
        <end position="79"/>
    </location>
</feature>
<feature type="transmembrane region" description="Helical" evidence="6">
    <location>
        <begin position="219"/>
        <end position="237"/>
    </location>
</feature>
<dbReference type="InterPro" id="IPR052337">
    <property type="entry name" value="SAT4-like"/>
</dbReference>
<dbReference type="Pfam" id="PF20684">
    <property type="entry name" value="Fung_rhodopsin"/>
    <property type="match status" value="1"/>
</dbReference>
<dbReference type="InParanoid" id="A0A2J6TRU4"/>
<dbReference type="InterPro" id="IPR049326">
    <property type="entry name" value="Rhodopsin_dom_fungi"/>
</dbReference>
<comment type="subcellular location">
    <subcellularLocation>
        <location evidence="1">Membrane</location>
        <topology evidence="1">Multi-pass membrane protein</topology>
    </subcellularLocation>
</comment>
<feature type="transmembrane region" description="Helical" evidence="6">
    <location>
        <begin position="140"/>
        <end position="161"/>
    </location>
</feature>
<feature type="domain" description="Rhodopsin" evidence="7">
    <location>
        <begin position="43"/>
        <end position="284"/>
    </location>
</feature>